<feature type="transmembrane region" description="Helical" evidence="12">
    <location>
        <begin position="145"/>
        <end position="162"/>
    </location>
</feature>
<dbReference type="SUPFAM" id="SSF52172">
    <property type="entry name" value="CheY-like"/>
    <property type="match status" value="1"/>
</dbReference>
<feature type="domain" description="PAS" evidence="15">
    <location>
        <begin position="809"/>
        <end position="883"/>
    </location>
</feature>
<dbReference type="SMART" id="SM00065">
    <property type="entry name" value="GAF"/>
    <property type="match status" value="2"/>
</dbReference>
<evidence type="ECO:0000256" key="10">
    <source>
        <dbReference type="ARBA" id="ARBA00068150"/>
    </source>
</evidence>
<feature type="domain" description="PAS" evidence="15">
    <location>
        <begin position="235"/>
        <end position="275"/>
    </location>
</feature>
<dbReference type="PROSITE" id="PS50112">
    <property type="entry name" value="PAS"/>
    <property type="match status" value="3"/>
</dbReference>
<keyword evidence="12" id="KW-1133">Transmembrane helix</keyword>
<feature type="domain" description="PAC" evidence="16">
    <location>
        <begin position="401"/>
        <end position="453"/>
    </location>
</feature>
<dbReference type="Gene3D" id="3.40.50.2300">
    <property type="match status" value="1"/>
</dbReference>
<dbReference type="EMBL" id="RQSM01000003">
    <property type="protein sequence ID" value="RVU90413.1"/>
    <property type="molecule type" value="Genomic_DNA"/>
</dbReference>
<comment type="catalytic activity">
    <reaction evidence="1">
        <text>ATP + protein L-histidine = ADP + protein N-phospho-L-histidine.</text>
        <dbReference type="EC" id="2.7.13.3"/>
    </reaction>
</comment>
<evidence type="ECO:0000256" key="3">
    <source>
        <dbReference type="ARBA" id="ARBA00022553"/>
    </source>
</evidence>
<evidence type="ECO:0000256" key="1">
    <source>
        <dbReference type="ARBA" id="ARBA00000085"/>
    </source>
</evidence>
<dbReference type="Pfam" id="PF00989">
    <property type="entry name" value="PAS"/>
    <property type="match status" value="1"/>
</dbReference>
<dbReference type="InterPro" id="IPR036097">
    <property type="entry name" value="HisK_dim/P_sf"/>
</dbReference>
<accession>A0A437U9W9</accession>
<dbReference type="Gene3D" id="3.30.450.20">
    <property type="entry name" value="PAS domain"/>
    <property type="match status" value="3"/>
</dbReference>
<dbReference type="SMART" id="SM00448">
    <property type="entry name" value="REC"/>
    <property type="match status" value="1"/>
</dbReference>
<dbReference type="Gene3D" id="3.30.450.40">
    <property type="match status" value="2"/>
</dbReference>
<reference evidence="17" key="1">
    <citation type="submission" date="2018-12" db="EMBL/GenBank/DDBJ databases">
        <title>Draft genome sequence of Flaovobacterium columnare ARS1 isolated from channel catfish in Alabama.</title>
        <authorList>
            <person name="Cai W."/>
            <person name="Arias C."/>
        </authorList>
    </citation>
    <scope>NUCLEOTIDE SEQUENCE [LARGE SCALE GENOMIC DNA]</scope>
    <source>
        <strain evidence="17">ARS1</strain>
    </source>
</reference>
<dbReference type="InterPro" id="IPR003661">
    <property type="entry name" value="HisK_dim/P_dom"/>
</dbReference>
<feature type="modified residue" description="4-aspartylphosphate" evidence="11">
    <location>
        <position position="1263"/>
    </location>
</feature>
<dbReference type="InterPro" id="IPR000700">
    <property type="entry name" value="PAS-assoc_C"/>
</dbReference>
<feature type="domain" description="PAC" evidence="16">
    <location>
        <begin position="886"/>
        <end position="937"/>
    </location>
</feature>
<dbReference type="InterPro" id="IPR001789">
    <property type="entry name" value="Sig_transdc_resp-reg_receiver"/>
</dbReference>
<evidence type="ECO:0000256" key="8">
    <source>
        <dbReference type="ARBA" id="ARBA00023012"/>
    </source>
</evidence>
<dbReference type="InterPro" id="IPR013655">
    <property type="entry name" value="PAS_fold_3"/>
</dbReference>
<name>A0A437U9W9_9FLAO</name>
<evidence type="ECO:0000256" key="11">
    <source>
        <dbReference type="PROSITE-ProRule" id="PRU00169"/>
    </source>
</evidence>
<dbReference type="EC" id="2.7.13.3" evidence="2"/>
<dbReference type="InterPro" id="IPR011006">
    <property type="entry name" value="CheY-like_superfamily"/>
</dbReference>
<evidence type="ECO:0000313" key="18">
    <source>
        <dbReference type="Proteomes" id="UP000288951"/>
    </source>
</evidence>
<organism evidence="17 18">
    <name type="scientific">Flavobacterium columnare</name>
    <dbReference type="NCBI Taxonomy" id="996"/>
    <lineage>
        <taxon>Bacteria</taxon>
        <taxon>Pseudomonadati</taxon>
        <taxon>Bacteroidota</taxon>
        <taxon>Flavobacteriia</taxon>
        <taxon>Flavobacteriales</taxon>
        <taxon>Flavobacteriaceae</taxon>
        <taxon>Flavobacterium</taxon>
    </lineage>
</organism>
<keyword evidence="5" id="KW-0547">Nucleotide-binding</keyword>
<keyword evidence="12" id="KW-0472">Membrane</keyword>
<dbReference type="InterPro" id="IPR003018">
    <property type="entry name" value="GAF"/>
</dbReference>
<dbReference type="Gene3D" id="3.30.565.10">
    <property type="entry name" value="Histidine kinase-like ATPase, C-terminal domain"/>
    <property type="match status" value="1"/>
</dbReference>
<dbReference type="GO" id="GO:0005524">
    <property type="term" value="F:ATP binding"/>
    <property type="evidence" value="ECO:0007669"/>
    <property type="project" value="UniProtKB-KW"/>
</dbReference>
<keyword evidence="4" id="KW-0808">Transferase</keyword>
<keyword evidence="7" id="KW-0067">ATP-binding</keyword>
<dbReference type="Pfam" id="PF08447">
    <property type="entry name" value="PAS_3"/>
    <property type="match status" value="1"/>
</dbReference>
<gene>
    <name evidence="17" type="ORF">EH230_05575</name>
</gene>
<dbReference type="Pfam" id="PF01590">
    <property type="entry name" value="GAF"/>
    <property type="match status" value="1"/>
</dbReference>
<dbReference type="SUPFAM" id="SSF55785">
    <property type="entry name" value="PYP-like sensor domain (PAS domain)"/>
    <property type="match status" value="3"/>
</dbReference>
<dbReference type="Proteomes" id="UP000288951">
    <property type="component" value="Unassembled WGS sequence"/>
</dbReference>
<dbReference type="CDD" id="cd17546">
    <property type="entry name" value="REC_hyHK_CKI1_RcsC-like"/>
    <property type="match status" value="1"/>
</dbReference>
<dbReference type="SMART" id="SM00086">
    <property type="entry name" value="PAC"/>
    <property type="match status" value="3"/>
</dbReference>
<evidence type="ECO:0000256" key="12">
    <source>
        <dbReference type="SAM" id="Phobius"/>
    </source>
</evidence>
<dbReference type="InterPro" id="IPR005467">
    <property type="entry name" value="His_kinase_dom"/>
</dbReference>
<evidence type="ECO:0000259" key="15">
    <source>
        <dbReference type="PROSITE" id="PS50112"/>
    </source>
</evidence>
<dbReference type="PROSITE" id="PS50110">
    <property type="entry name" value="RESPONSE_REGULATORY"/>
    <property type="match status" value="1"/>
</dbReference>
<comment type="subunit">
    <text evidence="9">At low DSF concentrations, interacts with RpfF.</text>
</comment>
<feature type="domain" description="PAS" evidence="15">
    <location>
        <begin position="327"/>
        <end position="397"/>
    </location>
</feature>
<dbReference type="PANTHER" id="PTHR43047">
    <property type="entry name" value="TWO-COMPONENT HISTIDINE PROTEIN KINASE"/>
    <property type="match status" value="1"/>
</dbReference>
<dbReference type="GO" id="GO:0006355">
    <property type="term" value="P:regulation of DNA-templated transcription"/>
    <property type="evidence" value="ECO:0007669"/>
    <property type="project" value="InterPro"/>
</dbReference>
<dbReference type="FunFam" id="3.30.565.10:FF:000010">
    <property type="entry name" value="Sensor histidine kinase RcsC"/>
    <property type="match status" value="1"/>
</dbReference>
<dbReference type="GO" id="GO:0000155">
    <property type="term" value="F:phosphorelay sensor kinase activity"/>
    <property type="evidence" value="ECO:0007669"/>
    <property type="project" value="InterPro"/>
</dbReference>
<dbReference type="InterPro" id="IPR013767">
    <property type="entry name" value="PAS_fold"/>
</dbReference>
<keyword evidence="3 11" id="KW-0597">Phosphoprotein</keyword>
<dbReference type="InterPro" id="IPR000014">
    <property type="entry name" value="PAS"/>
</dbReference>
<dbReference type="Pfam" id="PF02518">
    <property type="entry name" value="HATPase_c"/>
    <property type="match status" value="1"/>
</dbReference>
<dbReference type="SUPFAM" id="SSF55874">
    <property type="entry name" value="ATPase domain of HSP90 chaperone/DNA topoisomerase II/histidine kinase"/>
    <property type="match status" value="1"/>
</dbReference>
<dbReference type="SMART" id="SM00388">
    <property type="entry name" value="HisKA"/>
    <property type="match status" value="1"/>
</dbReference>
<evidence type="ECO:0000256" key="5">
    <source>
        <dbReference type="ARBA" id="ARBA00022741"/>
    </source>
</evidence>
<feature type="transmembrane region" description="Helical" evidence="12">
    <location>
        <begin position="167"/>
        <end position="185"/>
    </location>
</feature>
<dbReference type="Pfam" id="PF00512">
    <property type="entry name" value="HisKA"/>
    <property type="match status" value="1"/>
</dbReference>
<evidence type="ECO:0000259" key="13">
    <source>
        <dbReference type="PROSITE" id="PS50109"/>
    </source>
</evidence>
<evidence type="ECO:0000256" key="9">
    <source>
        <dbReference type="ARBA" id="ARBA00064003"/>
    </source>
</evidence>
<dbReference type="SMART" id="SM00387">
    <property type="entry name" value="HATPase_c"/>
    <property type="match status" value="1"/>
</dbReference>
<feature type="transmembrane region" description="Helical" evidence="12">
    <location>
        <begin position="20"/>
        <end position="40"/>
    </location>
</feature>
<dbReference type="CDD" id="cd16922">
    <property type="entry name" value="HATPase_EvgS-ArcB-TorS-like"/>
    <property type="match status" value="1"/>
</dbReference>
<keyword evidence="12" id="KW-0812">Transmembrane</keyword>
<comment type="caution">
    <text evidence="17">The sequence shown here is derived from an EMBL/GenBank/DDBJ whole genome shotgun (WGS) entry which is preliminary data.</text>
</comment>
<dbReference type="InterPro" id="IPR035965">
    <property type="entry name" value="PAS-like_dom_sf"/>
</dbReference>
<dbReference type="SUPFAM" id="SSF47384">
    <property type="entry name" value="Homodimeric domain of signal transducing histidine kinase"/>
    <property type="match status" value="1"/>
</dbReference>
<evidence type="ECO:0000256" key="4">
    <source>
        <dbReference type="ARBA" id="ARBA00022679"/>
    </source>
</evidence>
<dbReference type="Pfam" id="PF00072">
    <property type="entry name" value="Response_reg"/>
    <property type="match status" value="1"/>
</dbReference>
<evidence type="ECO:0000259" key="16">
    <source>
        <dbReference type="PROSITE" id="PS50113"/>
    </source>
</evidence>
<dbReference type="InterPro" id="IPR004358">
    <property type="entry name" value="Sig_transdc_His_kin-like_C"/>
</dbReference>
<dbReference type="CDD" id="cd00082">
    <property type="entry name" value="HisKA"/>
    <property type="match status" value="1"/>
</dbReference>
<protein>
    <recommendedName>
        <fullName evidence="10">Sensory/regulatory protein RpfC</fullName>
        <ecNumber evidence="2">2.7.13.3</ecNumber>
    </recommendedName>
</protein>
<feature type="domain" description="Response regulatory" evidence="14">
    <location>
        <begin position="1212"/>
        <end position="1328"/>
    </location>
</feature>
<dbReference type="Gene3D" id="1.10.287.130">
    <property type="match status" value="1"/>
</dbReference>
<proteinExistence type="predicted"/>
<feature type="domain" description="Histidine kinase" evidence="13">
    <location>
        <begin position="954"/>
        <end position="1175"/>
    </location>
</feature>
<feature type="transmembrane region" description="Helical" evidence="12">
    <location>
        <begin position="92"/>
        <end position="109"/>
    </location>
</feature>
<dbReference type="PRINTS" id="PR00344">
    <property type="entry name" value="BCTRLSENSOR"/>
</dbReference>
<keyword evidence="8" id="KW-0902">Two-component regulatory system</keyword>
<dbReference type="Pfam" id="PF13426">
    <property type="entry name" value="PAS_9"/>
    <property type="match status" value="1"/>
</dbReference>
<feature type="transmembrane region" description="Helical" evidence="12">
    <location>
        <begin position="121"/>
        <end position="139"/>
    </location>
</feature>
<evidence type="ECO:0000256" key="7">
    <source>
        <dbReference type="ARBA" id="ARBA00022840"/>
    </source>
</evidence>
<dbReference type="InterPro" id="IPR029016">
    <property type="entry name" value="GAF-like_dom_sf"/>
</dbReference>
<dbReference type="PROSITE" id="PS50109">
    <property type="entry name" value="HIS_KIN"/>
    <property type="match status" value="1"/>
</dbReference>
<dbReference type="InterPro" id="IPR001610">
    <property type="entry name" value="PAC"/>
</dbReference>
<evidence type="ECO:0000256" key="6">
    <source>
        <dbReference type="ARBA" id="ARBA00022777"/>
    </source>
</evidence>
<evidence type="ECO:0000256" key="2">
    <source>
        <dbReference type="ARBA" id="ARBA00012438"/>
    </source>
</evidence>
<feature type="transmembrane region" description="Helical" evidence="12">
    <location>
        <begin position="65"/>
        <end position="86"/>
    </location>
</feature>
<keyword evidence="6" id="KW-0418">Kinase</keyword>
<dbReference type="NCBIfam" id="TIGR00229">
    <property type="entry name" value="sensory_box"/>
    <property type="match status" value="3"/>
</dbReference>
<dbReference type="InterPro" id="IPR003594">
    <property type="entry name" value="HATPase_dom"/>
</dbReference>
<evidence type="ECO:0000259" key="14">
    <source>
        <dbReference type="PROSITE" id="PS50110"/>
    </source>
</evidence>
<dbReference type="SUPFAM" id="SSF55781">
    <property type="entry name" value="GAF domain-like"/>
    <property type="match status" value="2"/>
</dbReference>
<dbReference type="FunFam" id="1.10.287.130:FF:000002">
    <property type="entry name" value="Two-component osmosensing histidine kinase"/>
    <property type="match status" value="1"/>
</dbReference>
<dbReference type="InterPro" id="IPR036890">
    <property type="entry name" value="HATPase_C_sf"/>
</dbReference>
<dbReference type="CDD" id="cd00130">
    <property type="entry name" value="PAS"/>
    <property type="match status" value="3"/>
</dbReference>
<keyword evidence="18" id="KW-1185">Reference proteome</keyword>
<sequence>MIKVLYFQMIQLSGLNVYQSSWFLLFFLFVAFFVFYYYFFKKSVVNREMMRDFSDFDGSYEQYRLYFLFVGIGLAFIEFTVIFLHLREKEVFPINFTVASILLFVYAASYKISFIEKHLRAFFTLMFFTYFLITLLRIVAHPEYIFTYFDWIVLFFFSYYLFTTINYYWVFVVFNYLLIIFLFFYEILNEVMFVTLGNSCLMISLINQVRYIIKYKTKDNFLFTNNAINKKATLVIAINKNGTIVYCSQNVKNILGYTVEDLQGMSFLSLIEDPEFTIENYKNNQEFYTRKVLAKEGTYRYIQWKNVKNLNDIYLSIGQDITGLIDLDHQYKNLIETATDIIYETDRRGKFTFVNTFAKSLFNLKNEDIIGQNLILFIREDYIRKVLRFYHSNLLGRKEASSIEFPVVINENTELWLSQKVNVKRNQKGKVLGFSAIARDITLLKNVEIQQKNRQKKNEIFNKTINKLATLSYKEEETFSDRINLILKSTAKGALIDRVSYWTYDPLSLQCFSLYDLELDEFKKGLVSFKSDRPNYFEHFEKEQLVVATDVYEYFGTNELVDDYFLKGEIKSMLNLPVFINGKLCSLLSFETTKQKRVWDNDDINFARSIADIVSLAIETYKRRETEEKLEEKTKILTAIAVSTEKLLKNNNLDPLFEDVFSIVGQATNIDRIYYFENNEAEHYFSCKNEWVNREKDIQPQINNKALKKMFHQENLIYYETLSKKEVFRAKSAQIKDPFIYERLCSQGILSILLFPIFINNVFRGFLGFDDCSKEREWAEEEVSILQILANNVSITIERIENLNLIEESQKQFKLLADNIPGVVFLSEYNQKFSKIYISDKIENLTGYTREEFLDGQVYLIDLTHKEDKEKVISENKKAFESNNPFQLIYRIKRKSGEYIWIEEFSDTVIKDGKVSYIGGILVDVTEKKIIEKEIKAREYAETSNKAKSEFLANMSHEIRTPLNAIIGFSGLMKQTQLNHIQNEYLSTVNESAKILLEVVNDILDFSKIEMGKLELEFKKTNLYDLVLQIVKIIRFDSEKKGIALDFIFDERIPKYVLIDPLRIKQVLLNLLSNAVKFTNEGEVVLELKLKEIEGNKIKIQFLVRDSGIGIKKISHQRIFEPFSQEDNSTTRKYGGTGLGLTISNNILTLMGTKLQLESDYKLGSTFFFELDLVFCSQEEKCVENLIHNSDVVVCENFSAEYLDRIKESKFKVLIVEDNKINMMLAKTLLKKIWPNLILFEAENGVVGVEKYIQNTPDLILLDIQMPLMNGYEVTLEIRKKDKNIPIIALTAGTIKGEKEKCLEVGMNDYISKPIDKDFFEKTMFKWLNQITKK</sequence>
<evidence type="ECO:0000313" key="17">
    <source>
        <dbReference type="EMBL" id="RVU90413.1"/>
    </source>
</evidence>
<dbReference type="PROSITE" id="PS50113">
    <property type="entry name" value="PAC"/>
    <property type="match status" value="2"/>
</dbReference>
<dbReference type="SMART" id="SM00091">
    <property type="entry name" value="PAS"/>
    <property type="match status" value="3"/>
</dbReference>